<evidence type="ECO:0000313" key="17">
    <source>
        <dbReference type="Proteomes" id="UP000232875"/>
    </source>
</evidence>
<gene>
    <name evidence="16" type="primary">ADA2</name>
    <name evidence="16" type="ORF">MVES_002475</name>
</gene>
<dbReference type="CDD" id="cd00167">
    <property type="entry name" value="SANT"/>
    <property type="match status" value="1"/>
</dbReference>
<feature type="domain" description="SANT" evidence="14">
    <location>
        <begin position="82"/>
        <end position="134"/>
    </location>
</feature>
<dbReference type="FunFam" id="1.10.10.10:FF:000087">
    <property type="entry name" value="Transcriptional adapter 2"/>
    <property type="match status" value="1"/>
</dbReference>
<dbReference type="SUPFAM" id="SSF46689">
    <property type="entry name" value="Homeodomain-like"/>
    <property type="match status" value="2"/>
</dbReference>
<evidence type="ECO:0000259" key="12">
    <source>
        <dbReference type="PROSITE" id="PS50135"/>
    </source>
</evidence>
<evidence type="ECO:0000256" key="3">
    <source>
        <dbReference type="ARBA" id="ARBA00022771"/>
    </source>
</evidence>
<feature type="domain" description="HTH myb-type" evidence="15">
    <location>
        <begin position="85"/>
        <end position="134"/>
    </location>
</feature>
<evidence type="ECO:0000256" key="6">
    <source>
        <dbReference type="ARBA" id="ARBA00023163"/>
    </source>
</evidence>
<dbReference type="InterPro" id="IPR043145">
    <property type="entry name" value="Znf_ZZ_sf"/>
</dbReference>
<dbReference type="SMART" id="SM00717">
    <property type="entry name" value="SANT"/>
    <property type="match status" value="1"/>
</dbReference>
<evidence type="ECO:0000256" key="4">
    <source>
        <dbReference type="ARBA" id="ARBA00022833"/>
    </source>
</evidence>
<dbReference type="InterPro" id="IPR001005">
    <property type="entry name" value="SANT/Myb"/>
</dbReference>
<dbReference type="FunFam" id="3.30.60.90:FF:000008">
    <property type="entry name" value="Transcriptional adapter 2"/>
    <property type="match status" value="1"/>
</dbReference>
<dbReference type="InterPro" id="IPR017930">
    <property type="entry name" value="Myb_dom"/>
</dbReference>
<feature type="region of interest" description="Disordered" evidence="10">
    <location>
        <begin position="272"/>
        <end position="351"/>
    </location>
</feature>
<dbReference type="InterPro" id="IPR000433">
    <property type="entry name" value="Znf_ZZ"/>
</dbReference>
<keyword evidence="2" id="KW-0479">Metal-binding</keyword>
<evidence type="ECO:0000256" key="8">
    <source>
        <dbReference type="PIRNR" id="PIRNR025024"/>
    </source>
</evidence>
<dbReference type="InterPro" id="IPR055141">
    <property type="entry name" value="TADA2A_B-like_dom"/>
</dbReference>
<evidence type="ECO:0000256" key="10">
    <source>
        <dbReference type="SAM" id="MobiDB-lite"/>
    </source>
</evidence>
<dbReference type="Gene3D" id="3.30.60.90">
    <property type="match status" value="1"/>
</dbReference>
<sequence length="609" mass="68968">MTVSHRKPRPVQPNQDRSTAEPGVRYHCDVCGADITLTVRIRCAGGCKDFDLCGTCFCTGAQVGSHKAYHDYRVIEQHSQPIFCRDWGVDEELLLIDGCQLYGVGNWADVADHIGNRTKEEVERHFINVYIEGKNGLPSGDQRAADAVLQWRAAHPQEKQRCGEERLPVMGPDLTFAYDIPIEDFQRERCERIERLREMQAAFVPPKPPAKPLVSAPTSHSELAGFMPGRLEFEQEYEQDAEHLVKDMEFGRVYSFGGDQMPNEYDALGAQGATQGHARMEASGRGGPVTQPSQEEVAETLAEAQEPQAADAANTGEADGEAGAKKSGVLSEQEEKAAEQTDDRAPDWDEDPMDLELKLAVLDMYDEQLERRAQKKHFLFERNLVDYRRNIGAERRRPKEERDLLARIKHFATMQTANDFEDFYRHLCYEEALKRTVRQLQHYRRMGITTFAEAAQYDKEAAERTKRQLEATEGSISALNTLGTGHGRARHRERGVSTMEEAHAKDDAFSFASAPGIQLLSLPEQQLCSALHILPQPYLMLKTALLTYSFAHNKALTLEYCQRISPISPRKLQRLYDFFLHHGYLHAVKSAHDWPQETPHSFTPMLRTV</sequence>
<dbReference type="Gene3D" id="1.10.10.10">
    <property type="entry name" value="Winged helix-like DNA-binding domain superfamily/Winged helix DNA-binding domain"/>
    <property type="match status" value="1"/>
</dbReference>
<dbReference type="GO" id="GO:0006357">
    <property type="term" value="P:regulation of transcription by RNA polymerase II"/>
    <property type="evidence" value="ECO:0007669"/>
    <property type="project" value="InterPro"/>
</dbReference>
<dbReference type="PROSITE" id="PS50135">
    <property type="entry name" value="ZF_ZZ_2"/>
    <property type="match status" value="1"/>
</dbReference>
<keyword evidence="5 8" id="KW-0805">Transcription regulation</keyword>
<dbReference type="GO" id="GO:0003682">
    <property type="term" value="F:chromatin binding"/>
    <property type="evidence" value="ECO:0007669"/>
    <property type="project" value="TreeGrafter"/>
</dbReference>
<evidence type="ECO:0000259" key="13">
    <source>
        <dbReference type="PROSITE" id="PS50934"/>
    </source>
</evidence>
<dbReference type="InterPro" id="IPR009057">
    <property type="entry name" value="Homeodomain-like_sf"/>
</dbReference>
<dbReference type="PANTHER" id="PTHR12374:SF20">
    <property type="entry name" value="TRANSCRIPTIONAL ADAPTER 2-ALPHA"/>
    <property type="match status" value="1"/>
</dbReference>
<dbReference type="PROSITE" id="PS50934">
    <property type="entry name" value="SWIRM"/>
    <property type="match status" value="1"/>
</dbReference>
<dbReference type="CDD" id="cd02335">
    <property type="entry name" value="ZZ_ADA2"/>
    <property type="match status" value="1"/>
</dbReference>
<dbReference type="PROSITE" id="PS51293">
    <property type="entry name" value="SANT"/>
    <property type="match status" value="1"/>
</dbReference>
<organism evidence="16 17">
    <name type="scientific">Malassezia vespertilionis</name>
    <dbReference type="NCBI Taxonomy" id="2020962"/>
    <lineage>
        <taxon>Eukaryota</taxon>
        <taxon>Fungi</taxon>
        <taxon>Dikarya</taxon>
        <taxon>Basidiomycota</taxon>
        <taxon>Ustilaginomycotina</taxon>
        <taxon>Malasseziomycetes</taxon>
        <taxon>Malasseziales</taxon>
        <taxon>Malasseziaceae</taxon>
        <taxon>Malassezia</taxon>
    </lineage>
</organism>
<dbReference type="OrthoDB" id="270417at2759"/>
<dbReference type="InterPro" id="IPR017884">
    <property type="entry name" value="SANT_dom"/>
</dbReference>
<keyword evidence="17" id="KW-1185">Reference proteome</keyword>
<accession>A0A2N1JB14</accession>
<dbReference type="STRING" id="2020962.A0A2N1JB14"/>
<feature type="compositionally biased region" description="Basic and acidic residues" evidence="10">
    <location>
        <begin position="333"/>
        <end position="347"/>
    </location>
</feature>
<dbReference type="FunFam" id="1.10.10.60:FF:000115">
    <property type="entry name" value="Transcriptional adapter 2"/>
    <property type="match status" value="1"/>
</dbReference>
<dbReference type="SUPFAM" id="SSF57850">
    <property type="entry name" value="RING/U-box"/>
    <property type="match status" value="1"/>
</dbReference>
<dbReference type="EMBL" id="KZ454991">
    <property type="protein sequence ID" value="PKI83739.1"/>
    <property type="molecule type" value="Genomic_DNA"/>
</dbReference>
<dbReference type="Pfam" id="PF25299">
    <property type="entry name" value="ZZ_ADA2"/>
    <property type="match status" value="1"/>
</dbReference>
<dbReference type="PROSITE" id="PS51294">
    <property type="entry name" value="HTH_MYB"/>
    <property type="match status" value="1"/>
</dbReference>
<evidence type="ECO:0000256" key="7">
    <source>
        <dbReference type="ARBA" id="ARBA00023242"/>
    </source>
</evidence>
<dbReference type="InterPro" id="IPR036388">
    <property type="entry name" value="WH-like_DNA-bd_sf"/>
</dbReference>
<evidence type="ECO:0000259" key="15">
    <source>
        <dbReference type="PROSITE" id="PS51294"/>
    </source>
</evidence>
<dbReference type="GO" id="GO:0005634">
    <property type="term" value="C:nucleus"/>
    <property type="evidence" value="ECO:0007669"/>
    <property type="project" value="UniProtKB-SubCell"/>
</dbReference>
<feature type="compositionally biased region" description="Low complexity" evidence="10">
    <location>
        <begin position="302"/>
        <end position="313"/>
    </location>
</feature>
<feature type="domain" description="ZZ-type" evidence="12">
    <location>
        <begin position="23"/>
        <end position="80"/>
    </location>
</feature>
<evidence type="ECO:0000256" key="9">
    <source>
        <dbReference type="PROSITE-ProRule" id="PRU00228"/>
    </source>
</evidence>
<dbReference type="PROSITE" id="PS01357">
    <property type="entry name" value="ZF_ZZ_1"/>
    <property type="match status" value="1"/>
</dbReference>
<comment type="subcellular location">
    <subcellularLocation>
        <location evidence="1 8">Nucleus</location>
    </subcellularLocation>
</comment>
<dbReference type="InterPro" id="IPR007526">
    <property type="entry name" value="SWIRM"/>
</dbReference>
<keyword evidence="6 8" id="KW-0804">Transcription</keyword>
<dbReference type="PIRSF" id="PIRSF025024">
    <property type="entry name" value="Transcriptional_adaptor_2"/>
    <property type="match status" value="1"/>
</dbReference>
<dbReference type="InterPro" id="IPR016827">
    <property type="entry name" value="Ada2/TADA2"/>
</dbReference>
<evidence type="ECO:0000259" key="14">
    <source>
        <dbReference type="PROSITE" id="PS51293"/>
    </source>
</evidence>
<dbReference type="InterPro" id="IPR041983">
    <property type="entry name" value="ADA2-like_ZZ"/>
</dbReference>
<evidence type="ECO:0000256" key="2">
    <source>
        <dbReference type="ARBA" id="ARBA00022723"/>
    </source>
</evidence>
<dbReference type="GO" id="GO:0070461">
    <property type="term" value="C:SAGA-type complex"/>
    <property type="evidence" value="ECO:0007669"/>
    <property type="project" value="TreeGrafter"/>
</dbReference>
<dbReference type="Pfam" id="PF22941">
    <property type="entry name" value="TADA2A-like_3rd"/>
    <property type="match status" value="2"/>
</dbReference>
<name>A0A2N1JB14_9BASI</name>
<dbReference type="GO" id="GO:0006338">
    <property type="term" value="P:chromatin remodeling"/>
    <property type="evidence" value="ECO:0007669"/>
    <property type="project" value="TreeGrafter"/>
</dbReference>
<dbReference type="SMART" id="SM00291">
    <property type="entry name" value="ZnF_ZZ"/>
    <property type="match status" value="1"/>
</dbReference>
<feature type="region of interest" description="Disordered" evidence="10">
    <location>
        <begin position="1"/>
        <end position="21"/>
    </location>
</feature>
<dbReference type="Gene3D" id="1.10.10.60">
    <property type="entry name" value="Homeodomain-like"/>
    <property type="match status" value="1"/>
</dbReference>
<keyword evidence="3 9" id="KW-0863">Zinc-finger</keyword>
<dbReference type="GO" id="GO:0003713">
    <property type="term" value="F:transcription coactivator activity"/>
    <property type="evidence" value="ECO:0007669"/>
    <property type="project" value="InterPro"/>
</dbReference>
<feature type="domain" description="Myb-like" evidence="11">
    <location>
        <begin position="87"/>
        <end position="130"/>
    </location>
</feature>
<feature type="domain" description="SWIRM" evidence="13">
    <location>
        <begin position="500"/>
        <end position="596"/>
    </location>
</feature>
<dbReference type="PANTHER" id="PTHR12374">
    <property type="entry name" value="TRANSCRIPTIONAL ADAPTOR 2 ADA2 -RELATED"/>
    <property type="match status" value="1"/>
</dbReference>
<protein>
    <recommendedName>
        <fullName evidence="8">Transcriptional adapter 2</fullName>
    </recommendedName>
</protein>
<evidence type="ECO:0000313" key="16">
    <source>
        <dbReference type="EMBL" id="PKI83739.1"/>
    </source>
</evidence>
<keyword evidence="7 8" id="KW-0539">Nucleus</keyword>
<keyword evidence="4" id="KW-0862">Zinc</keyword>
<dbReference type="AlphaFoldDB" id="A0A2N1JB14"/>
<dbReference type="GO" id="GO:0008270">
    <property type="term" value="F:zinc ion binding"/>
    <property type="evidence" value="ECO:0007669"/>
    <property type="project" value="UniProtKB-KW"/>
</dbReference>
<evidence type="ECO:0000256" key="1">
    <source>
        <dbReference type="ARBA" id="ARBA00004123"/>
    </source>
</evidence>
<dbReference type="PROSITE" id="PS50090">
    <property type="entry name" value="MYB_LIKE"/>
    <property type="match status" value="1"/>
</dbReference>
<dbReference type="Proteomes" id="UP000232875">
    <property type="component" value="Unassembled WGS sequence"/>
</dbReference>
<evidence type="ECO:0000256" key="5">
    <source>
        <dbReference type="ARBA" id="ARBA00023015"/>
    </source>
</evidence>
<dbReference type="Pfam" id="PF00249">
    <property type="entry name" value="Myb_DNA-binding"/>
    <property type="match status" value="1"/>
</dbReference>
<evidence type="ECO:0000259" key="11">
    <source>
        <dbReference type="PROSITE" id="PS50090"/>
    </source>
</evidence>
<proteinExistence type="predicted"/>
<reference evidence="16 17" key="1">
    <citation type="submission" date="2017-10" db="EMBL/GenBank/DDBJ databases">
        <title>A novel species of cold-tolerant Malassezia isolated from bats.</title>
        <authorList>
            <person name="Lorch J.M."/>
            <person name="Palmer J.M."/>
            <person name="Vanderwolf K.J."/>
            <person name="Schmidt K.Z."/>
            <person name="Verant M.L."/>
            <person name="Weller T.J."/>
            <person name="Blehert D.S."/>
        </authorList>
    </citation>
    <scope>NUCLEOTIDE SEQUENCE [LARGE SCALE GENOMIC DNA]</scope>
    <source>
        <strain evidence="16 17">NWHC:44797-103</strain>
    </source>
</reference>